<dbReference type="Proteomes" id="UP000240760">
    <property type="component" value="Unassembled WGS sequence"/>
</dbReference>
<keyword evidence="4" id="KW-1185">Reference proteome</keyword>
<evidence type="ECO:0000313" key="3">
    <source>
        <dbReference type="EMBL" id="PTB71905.1"/>
    </source>
</evidence>
<reference evidence="3 4" key="1">
    <citation type="submission" date="2016-07" db="EMBL/GenBank/DDBJ databases">
        <title>Multiple horizontal gene transfer events from other fungi enriched the ability of initially mycotrophic Trichoderma (Ascomycota) to feed on dead plant biomass.</title>
        <authorList>
            <consortium name="DOE Joint Genome Institute"/>
            <person name="Aerts A."/>
            <person name="Atanasova L."/>
            <person name="Chenthamara K."/>
            <person name="Zhang J."/>
            <person name="Grujic M."/>
            <person name="Henrissat B."/>
            <person name="Kuo A."/>
            <person name="Salamov A."/>
            <person name="Lipzen A."/>
            <person name="Labutti K."/>
            <person name="Barry K."/>
            <person name="Miao Y."/>
            <person name="Rahimi M.J."/>
            <person name="Shen Q."/>
            <person name="Grigoriev I.V."/>
            <person name="Kubicek C.P."/>
            <person name="Druzhinina I.S."/>
        </authorList>
    </citation>
    <scope>NUCLEOTIDE SEQUENCE [LARGE SCALE GENOMIC DNA]</scope>
    <source>
        <strain evidence="3 4">ATCC 18648</strain>
    </source>
</reference>
<evidence type="ECO:0000256" key="1">
    <source>
        <dbReference type="ARBA" id="ARBA00022737"/>
    </source>
</evidence>
<feature type="domain" description="Nephrocystin 3-like N-terminal" evidence="2">
    <location>
        <begin position="330"/>
        <end position="374"/>
    </location>
</feature>
<keyword evidence="1" id="KW-0677">Repeat</keyword>
<dbReference type="STRING" id="983965.A0A2T4BRJ5"/>
<proteinExistence type="predicted"/>
<name>A0A2T4BRJ5_TRILO</name>
<dbReference type="OrthoDB" id="7464126at2759"/>
<sequence length="386" mass="42518">MAGPAQGEQGDCGCFAVFSFYPKRRKGTKRNDTRDYPGPLTQAETLLAHIAVSPPTASPGPSAAAIHNEPLGSLDSDLWSRAYQSLDGKTRKWINDVSADKGGKERAQDLVINDLIKIVKKREEEYKDAAPTLKISGFKIQWIGYADRVVIWVTAIGNIAINPSPSTIPSHLVSSQDASQAYAFSRLSEGRGKQFLRALVSGGQGAKLVSRLTEKEHKVSRSAQGCGAMVSKQHQHLLKSLAGPLRNVEDTVKRLVKQIDSKALTEAREYISKIPVGDHQQEKRDSRTPKTGEWLLNHVRFLEWEGSDFFDSVASRQGASGQDGKGYTLSFYRRTIIVLDALDECEREIREALAVIFSNLVDKGEGTVKLFIASCKEKDIEVYLGS</sequence>
<dbReference type="Pfam" id="PF24883">
    <property type="entry name" value="NPHP3_N"/>
    <property type="match status" value="1"/>
</dbReference>
<protein>
    <recommendedName>
        <fullName evidence="2">Nephrocystin 3-like N-terminal domain-containing protein</fullName>
    </recommendedName>
</protein>
<accession>A0A2T4BRJ5</accession>
<dbReference type="AlphaFoldDB" id="A0A2T4BRJ5"/>
<evidence type="ECO:0000313" key="4">
    <source>
        <dbReference type="Proteomes" id="UP000240760"/>
    </source>
</evidence>
<gene>
    <name evidence="3" type="ORF">M440DRAFT_22984</name>
</gene>
<evidence type="ECO:0000259" key="2">
    <source>
        <dbReference type="Pfam" id="PF24883"/>
    </source>
</evidence>
<dbReference type="EMBL" id="KZ679145">
    <property type="protein sequence ID" value="PTB71905.1"/>
    <property type="molecule type" value="Genomic_DNA"/>
</dbReference>
<dbReference type="InterPro" id="IPR056884">
    <property type="entry name" value="NPHP3-like_N"/>
</dbReference>
<organism evidence="3 4">
    <name type="scientific">Trichoderma longibrachiatum ATCC 18648</name>
    <dbReference type="NCBI Taxonomy" id="983965"/>
    <lineage>
        <taxon>Eukaryota</taxon>
        <taxon>Fungi</taxon>
        <taxon>Dikarya</taxon>
        <taxon>Ascomycota</taxon>
        <taxon>Pezizomycotina</taxon>
        <taxon>Sordariomycetes</taxon>
        <taxon>Hypocreomycetidae</taxon>
        <taxon>Hypocreales</taxon>
        <taxon>Hypocreaceae</taxon>
        <taxon>Trichoderma</taxon>
    </lineage>
</organism>